<accession>A0A4Y2BJT4</accession>
<proteinExistence type="predicted"/>
<name>A0A4Y2BJT4_ARAVE</name>
<comment type="caution">
    <text evidence="1">The sequence shown here is derived from an EMBL/GenBank/DDBJ whole genome shotgun (WGS) entry which is preliminary data.</text>
</comment>
<reference evidence="1 2" key="1">
    <citation type="journal article" date="2019" name="Sci. Rep.">
        <title>Orb-weaving spider Araneus ventricosus genome elucidates the spidroin gene catalogue.</title>
        <authorList>
            <person name="Kono N."/>
            <person name="Nakamura H."/>
            <person name="Ohtoshi R."/>
            <person name="Moran D.A.P."/>
            <person name="Shinohara A."/>
            <person name="Yoshida Y."/>
            <person name="Fujiwara M."/>
            <person name="Mori M."/>
            <person name="Tomita M."/>
            <person name="Arakawa K."/>
        </authorList>
    </citation>
    <scope>NUCLEOTIDE SEQUENCE [LARGE SCALE GENOMIC DNA]</scope>
</reference>
<dbReference type="AlphaFoldDB" id="A0A4Y2BJT4"/>
<dbReference type="Proteomes" id="UP000499080">
    <property type="component" value="Unassembled WGS sequence"/>
</dbReference>
<evidence type="ECO:0000313" key="1">
    <source>
        <dbReference type="EMBL" id="GBL91869.1"/>
    </source>
</evidence>
<organism evidence="1 2">
    <name type="scientific">Araneus ventricosus</name>
    <name type="common">Orbweaver spider</name>
    <name type="synonym">Epeira ventricosa</name>
    <dbReference type="NCBI Taxonomy" id="182803"/>
    <lineage>
        <taxon>Eukaryota</taxon>
        <taxon>Metazoa</taxon>
        <taxon>Ecdysozoa</taxon>
        <taxon>Arthropoda</taxon>
        <taxon>Chelicerata</taxon>
        <taxon>Arachnida</taxon>
        <taxon>Araneae</taxon>
        <taxon>Araneomorphae</taxon>
        <taxon>Entelegynae</taxon>
        <taxon>Araneoidea</taxon>
        <taxon>Araneidae</taxon>
        <taxon>Araneus</taxon>
    </lineage>
</organism>
<dbReference type="EMBL" id="BGPR01000082">
    <property type="protein sequence ID" value="GBL91869.1"/>
    <property type="molecule type" value="Genomic_DNA"/>
</dbReference>
<keyword evidence="2" id="KW-1185">Reference proteome</keyword>
<dbReference type="OrthoDB" id="10612570at2759"/>
<sequence length="121" mass="13893">MELLRVNIFHRRGEESPERLTNGFLEVQMCRKSGITRSDMDKAGLAEESLVEIQYLSLPSLNATCSGIRLMLMELLNIRPYSNETPRELSKRAQIMRKTFAGKGILRALEEIIRLELSKQL</sequence>
<protein>
    <submittedName>
        <fullName evidence="1">Uncharacterized protein</fullName>
    </submittedName>
</protein>
<gene>
    <name evidence="1" type="ORF">AVEN_172784_1</name>
</gene>
<evidence type="ECO:0000313" key="2">
    <source>
        <dbReference type="Proteomes" id="UP000499080"/>
    </source>
</evidence>